<comment type="caution">
    <text evidence="3">The sequence shown here is derived from an EMBL/GenBank/DDBJ whole genome shotgun (WGS) entry which is preliminary data.</text>
</comment>
<name>A0ABD1MBG0_9FABA</name>
<evidence type="ECO:0000256" key="1">
    <source>
        <dbReference type="SAM" id="Coils"/>
    </source>
</evidence>
<dbReference type="Proteomes" id="UP001603857">
    <property type="component" value="Unassembled WGS sequence"/>
</dbReference>
<dbReference type="EMBL" id="JBGMDY010000005">
    <property type="protein sequence ID" value="KAL2333132.1"/>
    <property type="molecule type" value="Genomic_DNA"/>
</dbReference>
<feature type="compositionally biased region" description="Basic and acidic residues" evidence="2">
    <location>
        <begin position="1"/>
        <end position="12"/>
    </location>
</feature>
<evidence type="ECO:0000313" key="3">
    <source>
        <dbReference type="EMBL" id="KAL2333132.1"/>
    </source>
</evidence>
<accession>A0ABD1MBG0</accession>
<gene>
    <name evidence="3" type="ORF">Fmac_014345</name>
</gene>
<proteinExistence type="predicted"/>
<evidence type="ECO:0000313" key="4">
    <source>
        <dbReference type="Proteomes" id="UP001603857"/>
    </source>
</evidence>
<protein>
    <submittedName>
        <fullName evidence="3">Uncharacterized protein</fullName>
    </submittedName>
</protein>
<feature type="coiled-coil region" evidence="1">
    <location>
        <begin position="59"/>
        <end position="135"/>
    </location>
</feature>
<keyword evidence="1" id="KW-0175">Coiled coil</keyword>
<organism evidence="3 4">
    <name type="scientific">Flemingia macrophylla</name>
    <dbReference type="NCBI Taxonomy" id="520843"/>
    <lineage>
        <taxon>Eukaryota</taxon>
        <taxon>Viridiplantae</taxon>
        <taxon>Streptophyta</taxon>
        <taxon>Embryophyta</taxon>
        <taxon>Tracheophyta</taxon>
        <taxon>Spermatophyta</taxon>
        <taxon>Magnoliopsida</taxon>
        <taxon>eudicotyledons</taxon>
        <taxon>Gunneridae</taxon>
        <taxon>Pentapetalae</taxon>
        <taxon>rosids</taxon>
        <taxon>fabids</taxon>
        <taxon>Fabales</taxon>
        <taxon>Fabaceae</taxon>
        <taxon>Papilionoideae</taxon>
        <taxon>50 kb inversion clade</taxon>
        <taxon>NPAAA clade</taxon>
        <taxon>indigoferoid/millettioid clade</taxon>
        <taxon>Phaseoleae</taxon>
        <taxon>Flemingia</taxon>
    </lineage>
</organism>
<sequence length="202" mass="23728">MKQNKRRETTNKRDKRKQPTGLATPEMPLLGCEERSRSIHAHKELSLLKWQEKATKLALDDTSGKMDELQGNVATLEENLKAENNDMRKCKEEFKEFERQDVKYREDFKNVNQKIRKLEDKIEKDSLKIEALVKEGEESTDLILKLEDNIPKLQKLLLDEEKLLEEITWSSKGRRNISNETNSCTHLAWTILFLSWSGELER</sequence>
<feature type="region of interest" description="Disordered" evidence="2">
    <location>
        <begin position="1"/>
        <end position="28"/>
    </location>
</feature>
<dbReference type="AlphaFoldDB" id="A0ABD1MBG0"/>
<keyword evidence="4" id="KW-1185">Reference proteome</keyword>
<evidence type="ECO:0000256" key="2">
    <source>
        <dbReference type="SAM" id="MobiDB-lite"/>
    </source>
</evidence>
<reference evidence="3 4" key="1">
    <citation type="submission" date="2024-08" db="EMBL/GenBank/DDBJ databases">
        <title>Insights into the chromosomal genome structure of Flemingia macrophylla.</title>
        <authorList>
            <person name="Ding Y."/>
            <person name="Zhao Y."/>
            <person name="Bi W."/>
            <person name="Wu M."/>
            <person name="Zhao G."/>
            <person name="Gong Y."/>
            <person name="Li W."/>
            <person name="Zhang P."/>
        </authorList>
    </citation>
    <scope>NUCLEOTIDE SEQUENCE [LARGE SCALE GENOMIC DNA]</scope>
    <source>
        <strain evidence="3">DYQJB</strain>
        <tissue evidence="3">Leaf</tissue>
    </source>
</reference>